<evidence type="ECO:0000313" key="2">
    <source>
        <dbReference type="EMBL" id="QQP41336.1"/>
    </source>
</evidence>
<protein>
    <submittedName>
        <fullName evidence="2">Uncharacterized protein</fullName>
    </submittedName>
</protein>
<dbReference type="EMBL" id="CP045899">
    <property type="protein sequence ID" value="QQP41336.1"/>
    <property type="molecule type" value="Genomic_DNA"/>
</dbReference>
<accession>A0A7T8K0T6</accession>
<gene>
    <name evidence="2" type="ORF">FKW44_015671</name>
</gene>
<feature type="compositionally biased region" description="Polar residues" evidence="1">
    <location>
        <begin position="352"/>
        <end position="372"/>
    </location>
</feature>
<dbReference type="OrthoDB" id="6397625at2759"/>
<feature type="compositionally biased region" description="Basic and acidic residues" evidence="1">
    <location>
        <begin position="333"/>
        <end position="349"/>
    </location>
</feature>
<feature type="compositionally biased region" description="Polar residues" evidence="1">
    <location>
        <begin position="430"/>
        <end position="445"/>
    </location>
</feature>
<evidence type="ECO:0000256" key="1">
    <source>
        <dbReference type="SAM" id="MobiDB-lite"/>
    </source>
</evidence>
<organism evidence="2 3">
    <name type="scientific">Caligus rogercresseyi</name>
    <name type="common">Sea louse</name>
    <dbReference type="NCBI Taxonomy" id="217165"/>
    <lineage>
        <taxon>Eukaryota</taxon>
        <taxon>Metazoa</taxon>
        <taxon>Ecdysozoa</taxon>
        <taxon>Arthropoda</taxon>
        <taxon>Crustacea</taxon>
        <taxon>Multicrustacea</taxon>
        <taxon>Hexanauplia</taxon>
        <taxon>Copepoda</taxon>
        <taxon>Siphonostomatoida</taxon>
        <taxon>Caligidae</taxon>
        <taxon>Caligus</taxon>
    </lineage>
</organism>
<feature type="compositionally biased region" description="Polar residues" evidence="1">
    <location>
        <begin position="310"/>
        <end position="319"/>
    </location>
</feature>
<feature type="region of interest" description="Disordered" evidence="1">
    <location>
        <begin position="284"/>
        <end position="445"/>
    </location>
</feature>
<feature type="compositionally biased region" description="Basic and acidic residues" evidence="1">
    <location>
        <begin position="284"/>
        <end position="293"/>
    </location>
</feature>
<feature type="region of interest" description="Disordered" evidence="1">
    <location>
        <begin position="1"/>
        <end position="21"/>
    </location>
</feature>
<keyword evidence="3" id="KW-1185">Reference proteome</keyword>
<dbReference type="Proteomes" id="UP000595437">
    <property type="component" value="Chromosome 10"/>
</dbReference>
<sequence>MEESIIPPEKPPDEASETSRSVKRGYAHVLKKNVSIHPEAVVQLNLENCYKWETFVLTLENEEGSIYKNNNMKHVEIYDIAVKYGFREHEIAGANPKFGLGQACFYTRFPIDIRGRLQQLKNPQVLKIKNEDGSFEKVIFKLKGIDKISLDRKKKLKITLINTFKRVDELSVVEWMKNFGQVLNHYPKKNPIDVKAEEKYKSYREVWRDSDYIVEMMADPSSIPQILPFQGNLIKVKFPGVKLQCQKCFGFGHLKQFCSNKRLKLSDYQQALRRAWDERLTVSREAEKAREEEINVAQEDVVIPEEDSSTSHQQCSDTETPSEEIVCISSNEKSGESAHEIQASSKEDQGSPPETQGSTEDVESFSVSSNGVLSPPIELTPCELQNEPLPSTTPDFPRNEKIKAHIDPSAILEHRTRSYSVGKRSKPDSDNSPNKKGNPSKQPKT</sequence>
<proteinExistence type="predicted"/>
<reference evidence="3" key="1">
    <citation type="submission" date="2021-01" db="EMBL/GenBank/DDBJ databases">
        <title>Caligus Genome Assembly.</title>
        <authorList>
            <person name="Gallardo-Escarate C."/>
        </authorList>
    </citation>
    <scope>NUCLEOTIDE SEQUENCE [LARGE SCALE GENOMIC DNA]</scope>
</reference>
<feature type="compositionally biased region" description="Basic and acidic residues" evidence="1">
    <location>
        <begin position="397"/>
        <end position="416"/>
    </location>
</feature>
<evidence type="ECO:0000313" key="3">
    <source>
        <dbReference type="Proteomes" id="UP000595437"/>
    </source>
</evidence>
<dbReference type="AlphaFoldDB" id="A0A7T8K0T6"/>
<name>A0A7T8K0T6_CALRO</name>